<dbReference type="PANTHER" id="PTHR44229:SF4">
    <property type="entry name" value="15-HYDROXYPROSTAGLANDIN DEHYDROGENASE [NAD(+)]"/>
    <property type="match status" value="1"/>
</dbReference>
<dbReference type="AlphaFoldDB" id="A0AA39L545"/>
<evidence type="ECO:0000313" key="6">
    <source>
        <dbReference type="EMBL" id="KAK0384467.1"/>
    </source>
</evidence>
<dbReference type="InterPro" id="IPR002347">
    <property type="entry name" value="SDR_fam"/>
</dbReference>
<keyword evidence="2" id="KW-0521">NADP</keyword>
<dbReference type="Gene3D" id="3.40.50.720">
    <property type="entry name" value="NAD(P)-binding Rossmann-like Domain"/>
    <property type="match status" value="1"/>
</dbReference>
<keyword evidence="3" id="KW-0560">Oxidoreductase</keyword>
<feature type="region of interest" description="Disordered" evidence="5">
    <location>
        <begin position="298"/>
        <end position="322"/>
    </location>
</feature>
<dbReference type="SUPFAM" id="SSF51735">
    <property type="entry name" value="NAD(P)-binding Rossmann-fold domains"/>
    <property type="match status" value="1"/>
</dbReference>
<sequence length="322" mass="34461">MEPNAIAIAPLNSQSSMSKVGIITGGCSGMGLAVAKVLNKNDPSWSLHLLDFNDEAAKTALAEIPSAHYHKVDVTDYKALGAVYEDVFKADGKIDFVFANAGIVERNNFYEIERAAGTSPPKAPNLSSLAVNLNGVINTTHLAMYYMRLSPHRGQGASIIMTSSCGGIYPSDFSPVYSASKAGVINFMRSVAPSLRQKDGIRTHAICPGTVRTNLLLPSEWAHFPASFFTPVSKIASTVAMLEQGGVDLVDSNGVKVPAGRDYGLAVEINGENHYFREVLPWCDDAMRQVMEATSVDAQSKSFEEAKERGKAANAGGTRVEA</sequence>
<evidence type="ECO:0000256" key="2">
    <source>
        <dbReference type="ARBA" id="ARBA00022857"/>
    </source>
</evidence>
<dbReference type="PRINTS" id="PR00081">
    <property type="entry name" value="GDHRDH"/>
</dbReference>
<evidence type="ECO:0000256" key="1">
    <source>
        <dbReference type="ARBA" id="ARBA00006484"/>
    </source>
</evidence>
<dbReference type="GO" id="GO:0016616">
    <property type="term" value="F:oxidoreductase activity, acting on the CH-OH group of donors, NAD or NADP as acceptor"/>
    <property type="evidence" value="ECO:0007669"/>
    <property type="project" value="TreeGrafter"/>
</dbReference>
<dbReference type="PROSITE" id="PS00061">
    <property type="entry name" value="ADH_SHORT"/>
    <property type="match status" value="1"/>
</dbReference>
<dbReference type="Pfam" id="PF00106">
    <property type="entry name" value="adh_short"/>
    <property type="match status" value="1"/>
</dbReference>
<dbReference type="PRINTS" id="PR00080">
    <property type="entry name" value="SDRFAMILY"/>
</dbReference>
<evidence type="ECO:0000256" key="5">
    <source>
        <dbReference type="SAM" id="MobiDB-lite"/>
    </source>
</evidence>
<evidence type="ECO:0000256" key="3">
    <source>
        <dbReference type="ARBA" id="ARBA00023002"/>
    </source>
</evidence>
<evidence type="ECO:0000256" key="4">
    <source>
        <dbReference type="RuleBase" id="RU000363"/>
    </source>
</evidence>
<dbReference type="InterPro" id="IPR020904">
    <property type="entry name" value="Sc_DH/Rdtase_CS"/>
</dbReference>
<comment type="caution">
    <text evidence="6">The sequence shown here is derived from an EMBL/GenBank/DDBJ whole genome shotgun (WGS) entry which is preliminary data.</text>
</comment>
<dbReference type="GO" id="GO:0005737">
    <property type="term" value="C:cytoplasm"/>
    <property type="evidence" value="ECO:0007669"/>
    <property type="project" value="TreeGrafter"/>
</dbReference>
<proteinExistence type="inferred from homology"/>
<evidence type="ECO:0000313" key="7">
    <source>
        <dbReference type="Proteomes" id="UP001175261"/>
    </source>
</evidence>
<reference evidence="6" key="1">
    <citation type="submission" date="2022-10" db="EMBL/GenBank/DDBJ databases">
        <title>Determination and structural analysis of whole genome sequence of Sarocladium strictum F4-1.</title>
        <authorList>
            <person name="Hu L."/>
            <person name="Jiang Y."/>
        </authorList>
    </citation>
    <scope>NUCLEOTIDE SEQUENCE</scope>
    <source>
        <strain evidence="6">F4-1</strain>
    </source>
</reference>
<accession>A0AA39L545</accession>
<gene>
    <name evidence="6" type="ORF">NLU13_8553</name>
</gene>
<organism evidence="6 7">
    <name type="scientific">Sarocladium strictum</name>
    <name type="common">Black bundle disease fungus</name>
    <name type="synonym">Acremonium strictum</name>
    <dbReference type="NCBI Taxonomy" id="5046"/>
    <lineage>
        <taxon>Eukaryota</taxon>
        <taxon>Fungi</taxon>
        <taxon>Dikarya</taxon>
        <taxon>Ascomycota</taxon>
        <taxon>Pezizomycotina</taxon>
        <taxon>Sordariomycetes</taxon>
        <taxon>Hypocreomycetidae</taxon>
        <taxon>Hypocreales</taxon>
        <taxon>Sarocladiaceae</taxon>
        <taxon>Sarocladium</taxon>
    </lineage>
</organism>
<dbReference type="InterPro" id="IPR036291">
    <property type="entry name" value="NAD(P)-bd_dom_sf"/>
</dbReference>
<dbReference type="PANTHER" id="PTHR44229">
    <property type="entry name" value="15-HYDROXYPROSTAGLANDIN DEHYDROGENASE [NAD(+)]"/>
    <property type="match status" value="1"/>
</dbReference>
<feature type="compositionally biased region" description="Basic and acidic residues" evidence="5">
    <location>
        <begin position="302"/>
        <end position="311"/>
    </location>
</feature>
<protein>
    <recommendedName>
        <fullName evidence="8">NAD(P)-binding protein</fullName>
    </recommendedName>
</protein>
<dbReference type="EMBL" id="JAPDFR010000008">
    <property type="protein sequence ID" value="KAK0384467.1"/>
    <property type="molecule type" value="Genomic_DNA"/>
</dbReference>
<keyword evidence="7" id="KW-1185">Reference proteome</keyword>
<evidence type="ECO:0008006" key="8">
    <source>
        <dbReference type="Google" id="ProtNLM"/>
    </source>
</evidence>
<name>A0AA39L545_SARSR</name>
<dbReference type="Proteomes" id="UP001175261">
    <property type="component" value="Unassembled WGS sequence"/>
</dbReference>
<comment type="similarity">
    <text evidence="1 4">Belongs to the short-chain dehydrogenases/reductases (SDR) family.</text>
</comment>